<keyword evidence="3" id="KW-1185">Reference proteome</keyword>
<dbReference type="EMBL" id="ASPP01027771">
    <property type="protein sequence ID" value="ETO05792.1"/>
    <property type="molecule type" value="Genomic_DNA"/>
</dbReference>
<evidence type="ECO:0000256" key="1">
    <source>
        <dbReference type="SAM" id="Phobius"/>
    </source>
</evidence>
<sequence>ATCSLKENYSILRVYSDFSSCESFPATDVNSRTFKDYIVVTDQCLVINTSSSSSSVITMLNTCDETNAALLVYTYNNDACSGDPVTTQSYGGCQSAADQFFYFELMQCNTRSLFTSAQSSDSKHFPAWAIAVIVVVAIACFACSYLVARTSRQMGECLPDTNTETLKFNNTEFSNSANDTLAYGLTALLNIVLLSFRSVKKKTVSLVSFVIADSLSRDYCSVLSRETRPNLCIVFFLANILIRFLVLFFSSHKKREWKKKSKKGISTSSILLNEYLKIFFCELYEINNSA</sequence>
<feature type="non-terminal residue" evidence="2">
    <location>
        <position position="290"/>
    </location>
</feature>
<organism evidence="2 3">
    <name type="scientific">Reticulomyxa filosa</name>
    <dbReference type="NCBI Taxonomy" id="46433"/>
    <lineage>
        <taxon>Eukaryota</taxon>
        <taxon>Sar</taxon>
        <taxon>Rhizaria</taxon>
        <taxon>Retaria</taxon>
        <taxon>Foraminifera</taxon>
        <taxon>Monothalamids</taxon>
        <taxon>Reticulomyxidae</taxon>
        <taxon>Reticulomyxa</taxon>
    </lineage>
</organism>
<feature type="non-terminal residue" evidence="2">
    <location>
        <position position="1"/>
    </location>
</feature>
<accession>X6LXC7</accession>
<evidence type="ECO:0000313" key="2">
    <source>
        <dbReference type="EMBL" id="ETO05792.1"/>
    </source>
</evidence>
<feature type="transmembrane region" description="Helical" evidence="1">
    <location>
        <begin position="125"/>
        <end position="148"/>
    </location>
</feature>
<comment type="caution">
    <text evidence="2">The sequence shown here is derived from an EMBL/GenBank/DDBJ whole genome shotgun (WGS) entry which is preliminary data.</text>
</comment>
<dbReference type="Proteomes" id="UP000023152">
    <property type="component" value="Unassembled WGS sequence"/>
</dbReference>
<keyword evidence="1" id="KW-0812">Transmembrane</keyword>
<gene>
    <name evidence="2" type="ORF">RFI_31604</name>
</gene>
<dbReference type="AlphaFoldDB" id="X6LXC7"/>
<name>X6LXC7_RETFI</name>
<keyword evidence="1" id="KW-0472">Membrane</keyword>
<keyword evidence="1" id="KW-1133">Transmembrane helix</keyword>
<proteinExistence type="predicted"/>
<protein>
    <submittedName>
        <fullName evidence="2">Uncharacterized protein</fullName>
    </submittedName>
</protein>
<feature type="transmembrane region" description="Helical" evidence="1">
    <location>
        <begin position="233"/>
        <end position="250"/>
    </location>
</feature>
<evidence type="ECO:0000313" key="3">
    <source>
        <dbReference type="Proteomes" id="UP000023152"/>
    </source>
</evidence>
<feature type="transmembrane region" description="Helical" evidence="1">
    <location>
        <begin position="181"/>
        <end position="199"/>
    </location>
</feature>
<reference evidence="2 3" key="1">
    <citation type="journal article" date="2013" name="Curr. Biol.">
        <title>The Genome of the Foraminiferan Reticulomyxa filosa.</title>
        <authorList>
            <person name="Glockner G."/>
            <person name="Hulsmann N."/>
            <person name="Schleicher M."/>
            <person name="Noegel A.A."/>
            <person name="Eichinger L."/>
            <person name="Gallinger C."/>
            <person name="Pawlowski J."/>
            <person name="Sierra R."/>
            <person name="Euteneuer U."/>
            <person name="Pillet L."/>
            <person name="Moustafa A."/>
            <person name="Platzer M."/>
            <person name="Groth M."/>
            <person name="Szafranski K."/>
            <person name="Schliwa M."/>
        </authorList>
    </citation>
    <scope>NUCLEOTIDE SEQUENCE [LARGE SCALE GENOMIC DNA]</scope>
</reference>